<dbReference type="SUPFAM" id="SSF56091">
    <property type="entry name" value="DNA ligase/mRNA capping enzyme, catalytic domain"/>
    <property type="match status" value="1"/>
</dbReference>
<dbReference type="Gene3D" id="3.30.470.30">
    <property type="entry name" value="DNA ligase/mRNA capping enzyme"/>
    <property type="match status" value="1"/>
</dbReference>
<organism evidence="2 3">
    <name type="scientific">Metabacillus bambusae</name>
    <dbReference type="NCBI Taxonomy" id="2795218"/>
    <lineage>
        <taxon>Bacteria</taxon>
        <taxon>Bacillati</taxon>
        <taxon>Bacillota</taxon>
        <taxon>Bacilli</taxon>
        <taxon>Bacillales</taxon>
        <taxon>Bacillaceae</taxon>
        <taxon>Metabacillus</taxon>
    </lineage>
</organism>
<protein>
    <recommendedName>
        <fullName evidence="1">ATP-dependent DNA ligase family profile domain-containing protein</fullName>
    </recommendedName>
</protein>
<dbReference type="InterPro" id="IPR012310">
    <property type="entry name" value="DNA_ligase_ATP-dep_cent"/>
</dbReference>
<gene>
    <name evidence="2" type="ORF">I7822_05435</name>
</gene>
<evidence type="ECO:0000313" key="2">
    <source>
        <dbReference type="EMBL" id="MBO1511124.1"/>
    </source>
</evidence>
<dbReference type="Proteomes" id="UP000663981">
    <property type="component" value="Unassembled WGS sequence"/>
</dbReference>
<sequence>MNFDSVQKQGLEGLVLKLKDSPYEIGKHSQAWLKVINYQYQDVYISGLRKSEFGHLLAGQKIKTNRKVESKWSLLFFSVFT</sequence>
<dbReference type="Pfam" id="PF01068">
    <property type="entry name" value="DNA_ligase_A_M"/>
    <property type="match status" value="1"/>
</dbReference>
<proteinExistence type="predicted"/>
<evidence type="ECO:0000259" key="1">
    <source>
        <dbReference type="Pfam" id="PF01068"/>
    </source>
</evidence>
<comment type="caution">
    <text evidence="2">The sequence shown here is derived from an EMBL/GenBank/DDBJ whole genome shotgun (WGS) entry which is preliminary data.</text>
</comment>
<accession>A0ABS3MYP2</accession>
<reference evidence="2 3" key="1">
    <citation type="submission" date="2021-03" db="EMBL/GenBank/DDBJ databases">
        <title>Whole genome sequence of Metabacillus bambusae BG109.</title>
        <authorList>
            <person name="Jeong J.W."/>
        </authorList>
    </citation>
    <scope>NUCLEOTIDE SEQUENCE [LARGE SCALE GENOMIC DNA]</scope>
    <source>
        <strain evidence="2 3">BG109</strain>
    </source>
</reference>
<dbReference type="EMBL" id="JAGDEL010000003">
    <property type="protein sequence ID" value="MBO1511124.1"/>
    <property type="molecule type" value="Genomic_DNA"/>
</dbReference>
<evidence type="ECO:0000313" key="3">
    <source>
        <dbReference type="Proteomes" id="UP000663981"/>
    </source>
</evidence>
<feature type="domain" description="ATP-dependent DNA ligase family profile" evidence="1">
    <location>
        <begin position="3"/>
        <end position="35"/>
    </location>
</feature>
<keyword evidence="3" id="KW-1185">Reference proteome</keyword>
<name>A0ABS3MYP2_9BACI</name>
<dbReference type="RefSeq" id="WP_207975853.1">
    <property type="nucleotide sequence ID" value="NZ_JAGDEL010000003.1"/>
</dbReference>